<comment type="caution">
    <text evidence="1">The sequence shown here is derived from an EMBL/GenBank/DDBJ whole genome shotgun (WGS) entry which is preliminary data.</text>
</comment>
<keyword evidence="2" id="KW-1185">Reference proteome</keyword>
<proteinExistence type="predicted"/>
<dbReference type="GeneID" id="87844895"/>
<sequence>MFESRQLSYFDLVVHSIECNRRGLTDAFGTSDLKHRVKSYLDELTAKSEHTKPIATAITEKLVKNLPLIKHSKHNNAAIHHIPTTITQHTCPADDTLTPHNVALTLIHPVTANIMEHAACIPMLSRTLESWISVRPWFRPADSWLGPKPDPTVVCMWNERDLIALAYHLHETAGAVRALPRACTKLARDRLPPLHSAARELAGLLQRLAELEEKQPGVVGALGQEMPRRVGDLAEWEAKGSESTALLRRAWADTKRCMNRVQATCSWMLLDTQSLSSDIGGLGSMVKMLLEWERRKVVTKWLGSCVWCAGQLVAVLQEARSSIEEVYSVVWADITLFKELIGITNRARSVLRISQILSDFKEATRQANDMVRCTGEMMNRFSSWSETIEGVQYAFREWELHGETGTRGGIEEKN</sequence>
<organism evidence="1 2">
    <name type="scientific">Chaetomium fimeti</name>
    <dbReference type="NCBI Taxonomy" id="1854472"/>
    <lineage>
        <taxon>Eukaryota</taxon>
        <taxon>Fungi</taxon>
        <taxon>Dikarya</taxon>
        <taxon>Ascomycota</taxon>
        <taxon>Pezizomycotina</taxon>
        <taxon>Sordariomycetes</taxon>
        <taxon>Sordariomycetidae</taxon>
        <taxon>Sordariales</taxon>
        <taxon>Chaetomiaceae</taxon>
        <taxon>Chaetomium</taxon>
    </lineage>
</organism>
<name>A0AAE0HNQ0_9PEZI</name>
<dbReference type="AlphaFoldDB" id="A0AAE0HNQ0"/>
<accession>A0AAE0HNQ0</accession>
<reference evidence="1" key="1">
    <citation type="journal article" date="2023" name="Mol. Phylogenet. Evol.">
        <title>Genome-scale phylogeny and comparative genomics of the fungal order Sordariales.</title>
        <authorList>
            <person name="Hensen N."/>
            <person name="Bonometti L."/>
            <person name="Westerberg I."/>
            <person name="Brannstrom I.O."/>
            <person name="Guillou S."/>
            <person name="Cros-Aarteil S."/>
            <person name="Calhoun S."/>
            <person name="Haridas S."/>
            <person name="Kuo A."/>
            <person name="Mondo S."/>
            <person name="Pangilinan J."/>
            <person name="Riley R."/>
            <person name="LaButti K."/>
            <person name="Andreopoulos B."/>
            <person name="Lipzen A."/>
            <person name="Chen C."/>
            <person name="Yan M."/>
            <person name="Daum C."/>
            <person name="Ng V."/>
            <person name="Clum A."/>
            <person name="Steindorff A."/>
            <person name="Ohm R.A."/>
            <person name="Martin F."/>
            <person name="Silar P."/>
            <person name="Natvig D.O."/>
            <person name="Lalanne C."/>
            <person name="Gautier V."/>
            <person name="Ament-Velasquez S.L."/>
            <person name="Kruys A."/>
            <person name="Hutchinson M.I."/>
            <person name="Powell A.J."/>
            <person name="Barry K."/>
            <person name="Miller A.N."/>
            <person name="Grigoriev I.V."/>
            <person name="Debuchy R."/>
            <person name="Gladieux P."/>
            <person name="Hiltunen Thoren M."/>
            <person name="Johannesson H."/>
        </authorList>
    </citation>
    <scope>NUCLEOTIDE SEQUENCE</scope>
    <source>
        <strain evidence="1">CBS 168.71</strain>
    </source>
</reference>
<evidence type="ECO:0000313" key="2">
    <source>
        <dbReference type="Proteomes" id="UP001278766"/>
    </source>
</evidence>
<gene>
    <name evidence="1" type="ORF">B0H64DRAFT_472670</name>
</gene>
<dbReference type="Proteomes" id="UP001278766">
    <property type="component" value="Unassembled WGS sequence"/>
</dbReference>
<dbReference type="EMBL" id="JAUEPN010000002">
    <property type="protein sequence ID" value="KAK3299564.1"/>
    <property type="molecule type" value="Genomic_DNA"/>
</dbReference>
<evidence type="ECO:0000313" key="1">
    <source>
        <dbReference type="EMBL" id="KAK3299564.1"/>
    </source>
</evidence>
<protein>
    <submittedName>
        <fullName evidence="1">Uncharacterized protein</fullName>
    </submittedName>
</protein>
<dbReference type="RefSeq" id="XP_062663078.1">
    <property type="nucleotide sequence ID" value="XM_062807947.1"/>
</dbReference>
<reference evidence="1" key="2">
    <citation type="submission" date="2023-06" db="EMBL/GenBank/DDBJ databases">
        <authorList>
            <consortium name="Lawrence Berkeley National Laboratory"/>
            <person name="Haridas S."/>
            <person name="Hensen N."/>
            <person name="Bonometti L."/>
            <person name="Westerberg I."/>
            <person name="Brannstrom I.O."/>
            <person name="Guillou S."/>
            <person name="Cros-Aarteil S."/>
            <person name="Calhoun S."/>
            <person name="Kuo A."/>
            <person name="Mondo S."/>
            <person name="Pangilinan J."/>
            <person name="Riley R."/>
            <person name="Labutti K."/>
            <person name="Andreopoulos B."/>
            <person name="Lipzen A."/>
            <person name="Chen C."/>
            <person name="Yanf M."/>
            <person name="Daum C."/>
            <person name="Ng V."/>
            <person name="Clum A."/>
            <person name="Steindorff A."/>
            <person name="Ohm R."/>
            <person name="Martin F."/>
            <person name="Silar P."/>
            <person name="Natvig D."/>
            <person name="Lalanne C."/>
            <person name="Gautier V."/>
            <person name="Ament-Velasquez S.L."/>
            <person name="Kruys A."/>
            <person name="Hutchinson M.I."/>
            <person name="Powell A.J."/>
            <person name="Barry K."/>
            <person name="Miller A.N."/>
            <person name="Grigoriev I.V."/>
            <person name="Debuchy R."/>
            <person name="Gladieux P."/>
            <person name="Thoren M.H."/>
            <person name="Johannesson H."/>
        </authorList>
    </citation>
    <scope>NUCLEOTIDE SEQUENCE</scope>
    <source>
        <strain evidence="1">CBS 168.71</strain>
    </source>
</reference>